<evidence type="ECO:0000256" key="2">
    <source>
        <dbReference type="ARBA" id="ARBA00022525"/>
    </source>
</evidence>
<dbReference type="EMBL" id="QTLC01000073">
    <property type="protein sequence ID" value="RDY67621.1"/>
    <property type="molecule type" value="Genomic_DNA"/>
</dbReference>
<dbReference type="GO" id="GO:0030246">
    <property type="term" value="F:carbohydrate binding"/>
    <property type="evidence" value="ECO:0007669"/>
    <property type="project" value="InterPro"/>
</dbReference>
<dbReference type="Proteomes" id="UP000257032">
    <property type="component" value="Unassembled WGS sequence"/>
</dbReference>
<organism evidence="4 5">
    <name type="scientific">Halobacillus trueperi</name>
    <dbReference type="NCBI Taxonomy" id="156205"/>
    <lineage>
        <taxon>Bacteria</taxon>
        <taxon>Bacillati</taxon>
        <taxon>Bacillota</taxon>
        <taxon>Bacilli</taxon>
        <taxon>Bacillales</taxon>
        <taxon>Bacillaceae</taxon>
        <taxon>Halobacillus</taxon>
    </lineage>
</organism>
<accession>A0A3D8VEY5</accession>
<evidence type="ECO:0000256" key="1">
    <source>
        <dbReference type="ARBA" id="ARBA00007257"/>
    </source>
</evidence>
<reference evidence="4 5" key="1">
    <citation type="submission" date="2018-08" db="EMBL/GenBank/DDBJ databases">
        <title>Genome sequence of strict halophilic Halobacillus trueperi SS1 isolated from Lunsu, a salty water body of North West Himalayas.</title>
        <authorList>
            <person name="Gupta S."/>
            <person name="Sharma P."/>
            <person name="Dev K."/>
            <person name="Baumler D."/>
            <person name="Sourirajan A."/>
        </authorList>
    </citation>
    <scope>NUCLEOTIDE SEQUENCE [LARGE SCALE GENOMIC DNA]</scope>
    <source>
        <strain evidence="4 5">SS1</strain>
    </source>
</reference>
<dbReference type="PANTHER" id="PTHR36108:SF13">
    <property type="entry name" value="COLOSSIN-B-RELATED"/>
    <property type="match status" value="1"/>
</dbReference>
<dbReference type="RefSeq" id="WP_115895041.1">
    <property type="nucleotide sequence ID" value="NZ_QTLC01000073.1"/>
</dbReference>
<feature type="non-terminal residue" evidence="4">
    <location>
        <position position="1"/>
    </location>
</feature>
<comment type="caution">
    <text evidence="4">The sequence shown here is derived from an EMBL/GenBank/DDBJ whole genome shotgun (WGS) entry which is preliminary data.</text>
</comment>
<dbReference type="Pfam" id="PF13620">
    <property type="entry name" value="CarboxypepD_reg"/>
    <property type="match status" value="16"/>
</dbReference>
<name>A0A3D8VEY5_9BACI</name>
<proteinExistence type="inferred from homology"/>
<dbReference type="PANTHER" id="PTHR36108">
    <property type="entry name" value="COLOSSIN-B-RELATED"/>
    <property type="match status" value="1"/>
</dbReference>
<dbReference type="InterPro" id="IPR013784">
    <property type="entry name" value="Carb-bd-like_fold"/>
</dbReference>
<evidence type="ECO:0000313" key="4">
    <source>
        <dbReference type="EMBL" id="RDY67621.1"/>
    </source>
</evidence>
<sequence>QLISFTIQSNETSIASFALDPNPSTLQGLITDENGDPIVGADIVVRQFTAGGPVIATAITHADGGYLIPSLPQGSFTIIVTAQGYGTETASVLLEPGSTATQNFTLTQLVSNVEGIVTDAESEDPLPDVLIQLFNTNGILIGSFQTAVDGTYRIEGFTPGQYTITFSRPDYQTQSIGFMTNPNETAVVNASLIADPGAITGQVLDPESNPLIGASVRVFPSLGLLPIATLVTDGTGSFSLSGLSPGSYILIATFENYSTGQTGISVFSNQTSSSTIILLPNPATITGNVSTTSGDPITNVSVRVLDQNESVLGTTVTDEFGNYALSNLPPGNHQVIVSAPGFSTAIGGIILTPGERLDNVDFVLTANPGNIQGQVTDLMTGLPIVGAITIVRTVAGVPVVVASAVTDENGNYLIEGLAPGSYSISSSAVGYAITTVGALVESGQTSTVNIALSPEVGSISGVVTDEEGMPILNSIIEIKVFDQAGNLIQTVLADSQGEFLISGLSPGTYQLSVTATNSEATTVGAIVEAGGTTFISVPLSPNPARIIGEVFDAETLAPISGAVVSVTDVNGLPITSTVTDENGNFSIPGLPPTTVIVSAVAPGYGTASTAVLLSPNATVSTTLALVANPGGVTGTVTAEGTGDPISGAVVQVFDATRALVATLVTDPDGVYQFSNLSAGAYRIVVTASGFGAAIQDVDIASNQITQADFVLSENPGNIQGLVFNEATGEPLIGVTVVIRQFSPTGPIIQTTATDSNGEFLVMGLDPGVYAVTAFTLSFGSRTTTVSVTADTTTMVTLALSPDAGAVEGIVTSAVSGEGLRDTRVSVYDVNGVLVVVTQTDNEGRYRVEGLSPGSYTLVFFHPSFQIASIGTMILANETSIVNAALNPSPGMIEGQVLDAFGEFPLSGAVVQLFPAQSLIPVANAVTDQDGFYSFSGVAPGEYTVTASLTGYARGAVGATVIENQVTIADIFLIPNPASISGTVTSNNGSPIQGATVRVVGQNETVLGTGVTAFDGSYVIGNLPPGSHTVIFSAAGFGSVVIGVILSQGEEETGVDAVLQPNPGAIAGIVFDLATERGIVGADLVIRRVIGDTSIVVATTTADSDGRYTVSGLSPGLYTITASAIGYGPNTVAVVVEPDVTESVDIPLTSLTGSLEGQVLDSDGFPITELGISIQIFDEKGQLVETLLADNLGEFTVLNLKPGNYRVVVSAPGYETAAVSAIITAGQTTMITVVLQDEPGTLSVNVRDRMTGVPISGASVTVTLPDGTVIGSGVTDGNGDVIITGLPTGELILSVAAENYITETQTIVIEANEVLELAVTLQRIPLGRVIGQVVDQETTFPITGALVELINAAGTIIASSTTDEEGLFGFEDVPEGIYRLRISRRGYETETVIIEVVNGETTYVRIELEAGDPCLLENRMGLCTIDNLTCRETGDPTHRENVTVQLPNGEQVELQLINVAITFDITITIEGTNGVCVSDPVQRTICNQVLMCAPQETIIHCSVALSDCTVDLECRNGRLSSVILRLFWNQSLQTQTDATVRLGGTLNSARGKEVEVQQETYICVNVTRVLDWIQSCVEKEIFIDVERLTFRCNFS</sequence>
<dbReference type="SUPFAM" id="SSF49452">
    <property type="entry name" value="Starch-binding domain-like"/>
    <property type="match status" value="9"/>
</dbReference>
<evidence type="ECO:0000313" key="5">
    <source>
        <dbReference type="Proteomes" id="UP000257032"/>
    </source>
</evidence>
<dbReference type="InterPro" id="IPR008969">
    <property type="entry name" value="CarboxyPept-like_regulatory"/>
</dbReference>
<dbReference type="SUPFAM" id="SSF49464">
    <property type="entry name" value="Carboxypeptidase regulatory domain-like"/>
    <property type="match status" value="7"/>
</dbReference>
<dbReference type="Gene3D" id="2.60.40.1120">
    <property type="entry name" value="Carboxypeptidase-like, regulatory domain"/>
    <property type="match status" value="16"/>
</dbReference>
<keyword evidence="3" id="KW-0732">Signal</keyword>
<comment type="similarity">
    <text evidence="1">Belongs to the serine-aspartate repeat-containing protein (SDr) family.</text>
</comment>
<gene>
    <name evidence="4" type="ORF">DXT76_18985</name>
</gene>
<evidence type="ECO:0000256" key="3">
    <source>
        <dbReference type="ARBA" id="ARBA00022729"/>
    </source>
</evidence>
<protein>
    <submittedName>
        <fullName evidence="4">PEGA domain-containing protein</fullName>
    </submittedName>
</protein>
<keyword evidence="2" id="KW-0964">Secreted</keyword>